<evidence type="ECO:0000313" key="1">
    <source>
        <dbReference type="EMBL" id="KYM82377.1"/>
    </source>
</evidence>
<organism evidence="1 2">
    <name type="scientific">Atta colombica</name>
    <dbReference type="NCBI Taxonomy" id="520822"/>
    <lineage>
        <taxon>Eukaryota</taxon>
        <taxon>Metazoa</taxon>
        <taxon>Ecdysozoa</taxon>
        <taxon>Arthropoda</taxon>
        <taxon>Hexapoda</taxon>
        <taxon>Insecta</taxon>
        <taxon>Pterygota</taxon>
        <taxon>Neoptera</taxon>
        <taxon>Endopterygota</taxon>
        <taxon>Hymenoptera</taxon>
        <taxon>Apocrita</taxon>
        <taxon>Aculeata</taxon>
        <taxon>Formicoidea</taxon>
        <taxon>Formicidae</taxon>
        <taxon>Myrmicinae</taxon>
        <taxon>Atta</taxon>
    </lineage>
</organism>
<evidence type="ECO:0000313" key="2">
    <source>
        <dbReference type="Proteomes" id="UP000078540"/>
    </source>
</evidence>
<sequence length="47" mass="5808">CPFIVYKCPLSCIEVVYYRRQHVFVNTRRQFALYHRYIWCPKNIGLI</sequence>
<dbReference type="EMBL" id="KQ976513">
    <property type="protein sequence ID" value="KYM82377.1"/>
    <property type="molecule type" value="Genomic_DNA"/>
</dbReference>
<proteinExistence type="predicted"/>
<feature type="non-terminal residue" evidence="1">
    <location>
        <position position="1"/>
    </location>
</feature>
<dbReference type="AlphaFoldDB" id="A0A195BDU5"/>
<protein>
    <submittedName>
        <fullName evidence="1">Uncharacterized protein</fullName>
    </submittedName>
</protein>
<keyword evidence="2" id="KW-1185">Reference proteome</keyword>
<gene>
    <name evidence="1" type="ORF">ALC53_07165</name>
</gene>
<name>A0A195BDU5_9HYME</name>
<dbReference type="Proteomes" id="UP000078540">
    <property type="component" value="Unassembled WGS sequence"/>
</dbReference>
<reference evidence="1 2" key="1">
    <citation type="submission" date="2015-09" db="EMBL/GenBank/DDBJ databases">
        <title>Atta colombica WGS genome.</title>
        <authorList>
            <person name="Nygaard S."/>
            <person name="Hu H."/>
            <person name="Boomsma J."/>
            <person name="Zhang G."/>
        </authorList>
    </citation>
    <scope>NUCLEOTIDE SEQUENCE [LARGE SCALE GENOMIC DNA]</scope>
    <source>
        <strain evidence="1">Treedump-2</strain>
        <tissue evidence="1">Whole body</tissue>
    </source>
</reference>
<accession>A0A195BDU5</accession>